<evidence type="ECO:0000313" key="2">
    <source>
        <dbReference type="EMBL" id="KAK0728878.1"/>
    </source>
</evidence>
<organism evidence="2 3">
    <name type="scientific">Lasiosphaeria miniovina</name>
    <dbReference type="NCBI Taxonomy" id="1954250"/>
    <lineage>
        <taxon>Eukaryota</taxon>
        <taxon>Fungi</taxon>
        <taxon>Dikarya</taxon>
        <taxon>Ascomycota</taxon>
        <taxon>Pezizomycotina</taxon>
        <taxon>Sordariomycetes</taxon>
        <taxon>Sordariomycetidae</taxon>
        <taxon>Sordariales</taxon>
        <taxon>Lasiosphaeriaceae</taxon>
        <taxon>Lasiosphaeria</taxon>
    </lineage>
</organism>
<protein>
    <submittedName>
        <fullName evidence="2">Uncharacterized protein</fullName>
    </submittedName>
</protein>
<dbReference type="EMBL" id="JAUIRO010000002">
    <property type="protein sequence ID" value="KAK0728878.1"/>
    <property type="molecule type" value="Genomic_DNA"/>
</dbReference>
<name>A0AA40B714_9PEZI</name>
<comment type="caution">
    <text evidence="2">The sequence shown here is derived from an EMBL/GenBank/DDBJ whole genome shotgun (WGS) entry which is preliminary data.</text>
</comment>
<feature type="region of interest" description="Disordered" evidence="1">
    <location>
        <begin position="324"/>
        <end position="348"/>
    </location>
</feature>
<reference evidence="2" key="1">
    <citation type="submission" date="2023-06" db="EMBL/GenBank/DDBJ databases">
        <title>Genome-scale phylogeny and comparative genomics of the fungal order Sordariales.</title>
        <authorList>
            <consortium name="Lawrence Berkeley National Laboratory"/>
            <person name="Hensen N."/>
            <person name="Bonometti L."/>
            <person name="Westerberg I."/>
            <person name="Brannstrom I.O."/>
            <person name="Guillou S."/>
            <person name="Cros-Aarteil S."/>
            <person name="Calhoun S."/>
            <person name="Haridas S."/>
            <person name="Kuo A."/>
            <person name="Mondo S."/>
            <person name="Pangilinan J."/>
            <person name="Riley R."/>
            <person name="LaButti K."/>
            <person name="Andreopoulos B."/>
            <person name="Lipzen A."/>
            <person name="Chen C."/>
            <person name="Yanf M."/>
            <person name="Daum C."/>
            <person name="Ng V."/>
            <person name="Clum A."/>
            <person name="Steindorff A."/>
            <person name="Ohm R."/>
            <person name="Martin F."/>
            <person name="Silar P."/>
            <person name="Natvig D."/>
            <person name="Lalanne C."/>
            <person name="Gautier V."/>
            <person name="Ament-velasquez S.L."/>
            <person name="Kruys A."/>
            <person name="Hutchinson M.I."/>
            <person name="Powell A.J."/>
            <person name="Barry K."/>
            <person name="Miller A.N."/>
            <person name="Grigoriev I.V."/>
            <person name="Debuchy R."/>
            <person name="Gladieux P."/>
            <person name="Thoren M.H."/>
            <person name="Johannesson H."/>
        </authorList>
    </citation>
    <scope>NUCLEOTIDE SEQUENCE</scope>
    <source>
        <strain evidence="2">SMH2392-1A</strain>
    </source>
</reference>
<dbReference type="Proteomes" id="UP001172101">
    <property type="component" value="Unassembled WGS sequence"/>
</dbReference>
<feature type="region of interest" description="Disordered" evidence="1">
    <location>
        <begin position="416"/>
        <end position="518"/>
    </location>
</feature>
<feature type="compositionally biased region" description="Acidic residues" evidence="1">
    <location>
        <begin position="464"/>
        <end position="489"/>
    </location>
</feature>
<feature type="compositionally biased region" description="Acidic residues" evidence="1">
    <location>
        <begin position="421"/>
        <end position="433"/>
    </location>
</feature>
<dbReference type="AlphaFoldDB" id="A0AA40B714"/>
<dbReference type="RefSeq" id="XP_060301733.1">
    <property type="nucleotide sequence ID" value="XM_060441477.1"/>
</dbReference>
<feature type="compositionally biased region" description="Basic and acidic residues" evidence="1">
    <location>
        <begin position="165"/>
        <end position="199"/>
    </location>
</feature>
<feature type="compositionally biased region" description="Basic and acidic residues" evidence="1">
    <location>
        <begin position="439"/>
        <end position="448"/>
    </location>
</feature>
<evidence type="ECO:0000313" key="3">
    <source>
        <dbReference type="Proteomes" id="UP001172101"/>
    </source>
</evidence>
<keyword evidence="3" id="KW-1185">Reference proteome</keyword>
<accession>A0AA40B714</accession>
<proteinExistence type="predicted"/>
<dbReference type="GeneID" id="85324747"/>
<sequence length="518" mass="56663">MDLFRLLRSGHRGNPLGNPVSAVARLNLQPKPLQNPDKDVLVGAVLALGPSLQLALHILLDLLPLEESRERLAEVLCPTLGQLQHSLEDTLASLRAIKDDVTQLHPKRPDETATPKHPSLLVLMPEPDFTGKLDARNGDVVTIDDVELQTLDGVYVTEVPQMVHSPEEDPEHSLDEDPEHSSDEDPEHSPDEDPERPEQLDQAMERFPPLDQTVTRSPNADCICQQGRSDTTTNSHLAKELHAERRVNAAIQVAVDSLELAEGQLKIVKEVNRIHGGSFELLQQHFYDGYNRIIFRALQLESPGFGLPSQPAILDAVVPKDTAPRVHTGPRVHPAPRVPSQEEVRAAEPGLQRTVSFGRSVTIPATLLDSASRNSVSSSPALVRRNTVQGIVEEHARERPTRLAPKRRLSLAEELALAADESSDEEDDWEGEGLAESGGSERESRDSSADETDESDRGSTGQGEESDDSEDNSEEDDETEDDEDGEDGTGLDPKNHLKGAPTVTARPKRPSTSATRNG</sequence>
<feature type="region of interest" description="Disordered" evidence="1">
    <location>
        <begin position="163"/>
        <end position="232"/>
    </location>
</feature>
<gene>
    <name evidence="2" type="ORF">B0T26DRAFT_699566</name>
</gene>
<evidence type="ECO:0000256" key="1">
    <source>
        <dbReference type="SAM" id="MobiDB-lite"/>
    </source>
</evidence>